<dbReference type="PROSITE" id="PS51352">
    <property type="entry name" value="THIOREDOXIN_2"/>
    <property type="match status" value="1"/>
</dbReference>
<dbReference type="InterPro" id="IPR000866">
    <property type="entry name" value="AhpC/TSA"/>
</dbReference>
<dbReference type="CDD" id="cd02966">
    <property type="entry name" value="TlpA_like_family"/>
    <property type="match status" value="1"/>
</dbReference>
<organism evidence="3 4">
    <name type="scientific">Mageeibacillus indolicus</name>
    <dbReference type="NCBI Taxonomy" id="884684"/>
    <lineage>
        <taxon>Bacteria</taxon>
        <taxon>Bacillati</taxon>
        <taxon>Bacillota</taxon>
        <taxon>Clostridia</taxon>
        <taxon>Eubacteriales</taxon>
        <taxon>Oscillospiraceae</taxon>
        <taxon>Mageeibacillus</taxon>
    </lineage>
</organism>
<dbReference type="AlphaFoldDB" id="A0A2J8AZZ5"/>
<dbReference type="PANTHER" id="PTHR42852">
    <property type="entry name" value="THIOL:DISULFIDE INTERCHANGE PROTEIN DSBE"/>
    <property type="match status" value="1"/>
</dbReference>
<proteinExistence type="predicted"/>
<feature type="domain" description="Thioredoxin" evidence="2">
    <location>
        <begin position="49"/>
        <end position="206"/>
    </location>
</feature>
<dbReference type="InterPro" id="IPR036249">
    <property type="entry name" value="Thioredoxin-like_sf"/>
</dbReference>
<keyword evidence="1" id="KW-0472">Membrane</keyword>
<evidence type="ECO:0000256" key="1">
    <source>
        <dbReference type="SAM" id="Phobius"/>
    </source>
</evidence>
<dbReference type="SUPFAM" id="SSF52833">
    <property type="entry name" value="Thioredoxin-like"/>
    <property type="match status" value="1"/>
</dbReference>
<dbReference type="InterPro" id="IPR013766">
    <property type="entry name" value="Thioredoxin_domain"/>
</dbReference>
<dbReference type="RefSeq" id="WP_012993005.1">
    <property type="nucleotide sequence ID" value="NZ_NBZD01000004.1"/>
</dbReference>
<accession>A0A2J8AZZ5</accession>
<feature type="transmembrane region" description="Helical" evidence="1">
    <location>
        <begin position="7"/>
        <end position="25"/>
    </location>
</feature>
<evidence type="ECO:0000259" key="2">
    <source>
        <dbReference type="PROSITE" id="PS51352"/>
    </source>
</evidence>
<dbReference type="Gene3D" id="3.40.30.10">
    <property type="entry name" value="Glutaredoxin"/>
    <property type="match status" value="1"/>
</dbReference>
<dbReference type="Proteomes" id="UP000236394">
    <property type="component" value="Unassembled WGS sequence"/>
</dbReference>
<evidence type="ECO:0000313" key="4">
    <source>
        <dbReference type="Proteomes" id="UP000236394"/>
    </source>
</evidence>
<dbReference type="GO" id="GO:0016209">
    <property type="term" value="F:antioxidant activity"/>
    <property type="evidence" value="ECO:0007669"/>
    <property type="project" value="InterPro"/>
</dbReference>
<dbReference type="PANTHER" id="PTHR42852:SF13">
    <property type="entry name" value="PROTEIN DIPZ"/>
    <property type="match status" value="1"/>
</dbReference>
<name>A0A2J8AZZ5_9FIRM</name>
<dbReference type="Pfam" id="PF00578">
    <property type="entry name" value="AhpC-TSA"/>
    <property type="match status" value="1"/>
</dbReference>
<protein>
    <recommendedName>
        <fullName evidence="2">Thioredoxin domain-containing protein</fullName>
    </recommendedName>
</protein>
<dbReference type="InterPro" id="IPR050553">
    <property type="entry name" value="Thioredoxin_ResA/DsbE_sf"/>
</dbReference>
<sequence>MRRQIKYLILVIFILFIFGSGYYYYRNNTVTPPSAAAPGSSEAAMQADAAAGKPLDPPDMFFSDVENTVKHLSEYKGKVVILNFWASWCSVCDAEMPDFNKLYEKYKSNSQVQFLPVAVVDGQRETVEKAKNYMKAKGFGLPLFFDLQGQMFNSIGLPGLPVTLIFNKDGRLISIAPYTEQTKPYYVHVGAMPGDLLEKIIEGELAK</sequence>
<keyword evidence="1" id="KW-1133">Transmembrane helix</keyword>
<reference evidence="4" key="1">
    <citation type="submission" date="2017-04" db="EMBL/GenBank/DDBJ databases">
        <authorList>
            <person name="Bumgarner R.E."/>
            <person name="Fredricks D.N."/>
            <person name="Srinivasan S."/>
        </authorList>
    </citation>
    <scope>NUCLEOTIDE SEQUENCE [LARGE SCALE GENOMIC DNA]</scope>
    <source>
        <strain evidence="4">KA00405</strain>
    </source>
</reference>
<gene>
    <name evidence="3" type="ORF">B7R76_07085</name>
</gene>
<comment type="caution">
    <text evidence="3">The sequence shown here is derived from an EMBL/GenBank/DDBJ whole genome shotgun (WGS) entry which is preliminary data.</text>
</comment>
<dbReference type="OMA" id="NEMPRIQ"/>
<keyword evidence="1" id="KW-0812">Transmembrane</keyword>
<dbReference type="GO" id="GO:0016491">
    <property type="term" value="F:oxidoreductase activity"/>
    <property type="evidence" value="ECO:0007669"/>
    <property type="project" value="InterPro"/>
</dbReference>
<dbReference type="EMBL" id="NBZD01000004">
    <property type="protein sequence ID" value="PNH18089.1"/>
    <property type="molecule type" value="Genomic_DNA"/>
</dbReference>
<evidence type="ECO:0000313" key="3">
    <source>
        <dbReference type="EMBL" id="PNH18089.1"/>
    </source>
</evidence>